<dbReference type="FunFam" id="1.20.1090.10:FF:000001">
    <property type="entry name" value="Aldehyde-alcohol dehydrogenase"/>
    <property type="match status" value="1"/>
</dbReference>
<dbReference type="Gene3D" id="3.40.50.1970">
    <property type="match status" value="1"/>
</dbReference>
<keyword evidence="7" id="KW-1185">Reference proteome</keyword>
<evidence type="ECO:0000313" key="7">
    <source>
        <dbReference type="Proteomes" id="UP000199318"/>
    </source>
</evidence>
<name>A0A1H9WEQ7_9BACI</name>
<keyword evidence="3" id="KW-0520">NAD</keyword>
<evidence type="ECO:0000313" key="6">
    <source>
        <dbReference type="EMBL" id="SES32177.1"/>
    </source>
</evidence>
<evidence type="ECO:0000259" key="5">
    <source>
        <dbReference type="Pfam" id="PF25137"/>
    </source>
</evidence>
<dbReference type="CDD" id="cd08189">
    <property type="entry name" value="Fe-ADH-like"/>
    <property type="match status" value="1"/>
</dbReference>
<dbReference type="GO" id="GO:0046872">
    <property type="term" value="F:metal ion binding"/>
    <property type="evidence" value="ECO:0007669"/>
    <property type="project" value="InterPro"/>
</dbReference>
<dbReference type="Proteomes" id="UP000199318">
    <property type="component" value="Unassembled WGS sequence"/>
</dbReference>
<comment type="similarity">
    <text evidence="1">Belongs to the iron-containing alcohol dehydrogenase family.</text>
</comment>
<dbReference type="AlphaFoldDB" id="A0A1H9WEQ7"/>
<dbReference type="InterPro" id="IPR001670">
    <property type="entry name" value="ADH_Fe/GldA"/>
</dbReference>
<reference evidence="7" key="1">
    <citation type="submission" date="2016-10" db="EMBL/GenBank/DDBJ databases">
        <authorList>
            <person name="de Groot N.N."/>
        </authorList>
    </citation>
    <scope>NUCLEOTIDE SEQUENCE [LARGE SCALE GENOMIC DNA]</scope>
    <source>
        <strain evidence="7">10nlg</strain>
    </source>
</reference>
<dbReference type="OrthoDB" id="9815791at2"/>
<comment type="caution">
    <text evidence="6">The sequence shown here is derived from an EMBL/GenBank/DDBJ whole genome shotgun (WGS) entry which is preliminary data.</text>
</comment>
<dbReference type="InterPro" id="IPR056798">
    <property type="entry name" value="ADH_Fe_C"/>
</dbReference>
<dbReference type="PANTHER" id="PTHR11496:SF102">
    <property type="entry name" value="ALCOHOL DEHYDROGENASE 4"/>
    <property type="match status" value="1"/>
</dbReference>
<dbReference type="SUPFAM" id="SSF56796">
    <property type="entry name" value="Dehydroquinate synthase-like"/>
    <property type="match status" value="1"/>
</dbReference>
<sequence>MIHLWYRTRQTLMRGLAYLVPWRRPALIEGEHSLRELPRYIDDRGIQRVLIVTDRGVSSLPLFQQFCADLTEAGLNVTVYSGTVPDPTETNAEEACSEFRQNHCEAVVAFGGGSAIDCAKGACALIARPDLKLAEMKGVWKIRRKTPPLFAVPTTQGTGSEATIAAVLTNASTHEKYAISDHVLMPDAVVLDPLVTAGLPPNISAWSGMDALTHAVEAYIGRSRTNETKKLARQAVQLIFANLEETYRNGDNLEARKNMQRAAYFAGLAFTRSYVGYVHAIAHTLGGLYGVPHGKANAIVLPHVLVYYGEAVHAPLADLAEDAGVTVSGQTDAEKAAGFIKAVRQLNAKLDIPGEMEELRKEDISLMAERAAAEANPFYPVPRILSEADLRFLYEKLTRD</sequence>
<proteinExistence type="inferred from homology"/>
<accession>A0A1H9WEQ7</accession>
<feature type="domain" description="Alcohol dehydrogenase iron-type/glycerol dehydrogenase GldA" evidence="4">
    <location>
        <begin position="27"/>
        <end position="193"/>
    </location>
</feature>
<feature type="domain" description="Fe-containing alcohol dehydrogenase-like C-terminal" evidence="5">
    <location>
        <begin position="205"/>
        <end position="396"/>
    </location>
</feature>
<dbReference type="PROSITE" id="PS00913">
    <property type="entry name" value="ADH_IRON_1"/>
    <property type="match status" value="1"/>
</dbReference>
<evidence type="ECO:0000259" key="4">
    <source>
        <dbReference type="Pfam" id="PF00465"/>
    </source>
</evidence>
<dbReference type="InterPro" id="IPR018211">
    <property type="entry name" value="ADH_Fe_CS"/>
</dbReference>
<evidence type="ECO:0000256" key="1">
    <source>
        <dbReference type="ARBA" id="ARBA00007358"/>
    </source>
</evidence>
<dbReference type="PROSITE" id="PS00060">
    <property type="entry name" value="ADH_IRON_2"/>
    <property type="match status" value="1"/>
</dbReference>
<dbReference type="InterPro" id="IPR039697">
    <property type="entry name" value="Alcohol_dehydrogenase_Fe"/>
</dbReference>
<dbReference type="PANTHER" id="PTHR11496">
    <property type="entry name" value="ALCOHOL DEHYDROGENASE"/>
    <property type="match status" value="1"/>
</dbReference>
<dbReference type="FunFam" id="3.40.50.1970:FF:000003">
    <property type="entry name" value="Alcohol dehydrogenase, iron-containing"/>
    <property type="match status" value="1"/>
</dbReference>
<keyword evidence="2" id="KW-0560">Oxidoreductase</keyword>
<dbReference type="EMBL" id="FOGV01000033">
    <property type="protein sequence ID" value="SES32177.1"/>
    <property type="molecule type" value="Genomic_DNA"/>
</dbReference>
<organism evidence="6 7">
    <name type="scientific">Salisediminibacterium halotolerans</name>
    <dbReference type="NCBI Taxonomy" id="517425"/>
    <lineage>
        <taxon>Bacteria</taxon>
        <taxon>Bacillati</taxon>
        <taxon>Bacillota</taxon>
        <taxon>Bacilli</taxon>
        <taxon>Bacillales</taxon>
        <taxon>Bacillaceae</taxon>
        <taxon>Salisediminibacterium</taxon>
    </lineage>
</organism>
<dbReference type="Gene3D" id="1.20.1090.10">
    <property type="entry name" value="Dehydroquinate synthase-like - alpha domain"/>
    <property type="match status" value="1"/>
</dbReference>
<dbReference type="Pfam" id="PF25137">
    <property type="entry name" value="ADH_Fe_C"/>
    <property type="match status" value="1"/>
</dbReference>
<dbReference type="RefSeq" id="WP_093074711.1">
    <property type="nucleotide sequence ID" value="NZ_FOGV01000033.1"/>
</dbReference>
<dbReference type="Pfam" id="PF00465">
    <property type="entry name" value="Fe-ADH"/>
    <property type="match status" value="1"/>
</dbReference>
<protein>
    <submittedName>
        <fullName evidence="6">Alcohol dehydrogenase, class IV</fullName>
    </submittedName>
</protein>
<dbReference type="STRING" id="1464123.SAMN05444126_13320"/>
<dbReference type="GO" id="GO:0004022">
    <property type="term" value="F:alcohol dehydrogenase (NAD+) activity"/>
    <property type="evidence" value="ECO:0007669"/>
    <property type="project" value="UniProtKB-ARBA"/>
</dbReference>
<evidence type="ECO:0000256" key="3">
    <source>
        <dbReference type="ARBA" id="ARBA00023027"/>
    </source>
</evidence>
<gene>
    <name evidence="6" type="ORF">SAMN05444126_13320</name>
</gene>
<evidence type="ECO:0000256" key="2">
    <source>
        <dbReference type="ARBA" id="ARBA00023002"/>
    </source>
</evidence>